<accession>A0A345RMY6</accession>
<dbReference type="PRINTS" id="PR01300">
    <property type="entry name" value="PYOCINKILLER"/>
</dbReference>
<evidence type="ECO:0000256" key="3">
    <source>
        <dbReference type="ARBA" id="ARBA00022722"/>
    </source>
</evidence>
<keyword evidence="4" id="KW-0255">Endonuclease</keyword>
<dbReference type="RefSeq" id="WP_114881986.1">
    <property type="nucleotide sequence ID" value="NZ_CP029608.1"/>
</dbReference>
<dbReference type="GO" id="GO:0004519">
    <property type="term" value="F:endonuclease activity"/>
    <property type="evidence" value="ECO:0007669"/>
    <property type="project" value="UniProtKB-KW"/>
</dbReference>
<dbReference type="InterPro" id="IPR037146">
    <property type="entry name" value="Colicin/pyocin_DNase_dom_sf"/>
</dbReference>
<dbReference type="Proteomes" id="UP000253720">
    <property type="component" value="Chromosome"/>
</dbReference>
<gene>
    <name evidence="10" type="ORF">DLD99_09275</name>
</gene>
<keyword evidence="11" id="KW-1185">Reference proteome</keyword>
<comment type="similarity">
    <text evidence="1">Belongs to the colicin/pyosin nuclease family.</text>
</comment>
<dbReference type="GO" id="GO:0005102">
    <property type="term" value="F:signaling receptor binding"/>
    <property type="evidence" value="ECO:0007669"/>
    <property type="project" value="InterPro"/>
</dbReference>
<keyword evidence="6" id="KW-0044">Antibiotic</keyword>
<dbReference type="InterPro" id="IPR044925">
    <property type="entry name" value="His-Me_finger_sf"/>
</dbReference>
<dbReference type="EMBL" id="CP029608">
    <property type="protein sequence ID" value="AXI60652.1"/>
    <property type="molecule type" value="Genomic_DNA"/>
</dbReference>
<keyword evidence="7" id="KW-0078">Bacteriocin</keyword>
<feature type="domain" description="HNH nuclease" evidence="9">
    <location>
        <begin position="555"/>
        <end position="610"/>
    </location>
</feature>
<evidence type="ECO:0000256" key="8">
    <source>
        <dbReference type="SAM" id="Coils"/>
    </source>
</evidence>
<evidence type="ECO:0000256" key="2">
    <source>
        <dbReference type="ARBA" id="ARBA00022529"/>
    </source>
</evidence>
<dbReference type="GO" id="GO:0031640">
    <property type="term" value="P:killing of cells of another organism"/>
    <property type="evidence" value="ECO:0007669"/>
    <property type="project" value="UniProtKB-KW"/>
</dbReference>
<evidence type="ECO:0000256" key="6">
    <source>
        <dbReference type="ARBA" id="ARBA00023022"/>
    </source>
</evidence>
<evidence type="ECO:0000259" key="9">
    <source>
        <dbReference type="SMART" id="SM00507"/>
    </source>
</evidence>
<dbReference type="SUPFAM" id="SSF54060">
    <property type="entry name" value="His-Me finger endonucleases"/>
    <property type="match status" value="1"/>
</dbReference>
<dbReference type="SMART" id="SM00507">
    <property type="entry name" value="HNHc"/>
    <property type="match status" value="1"/>
</dbReference>
<keyword evidence="2" id="KW-0929">Antimicrobial</keyword>
<dbReference type="InterPro" id="IPR003060">
    <property type="entry name" value="Pyocin_killer"/>
</dbReference>
<dbReference type="Gene3D" id="3.90.540.10">
    <property type="entry name" value="Colicin/pyocin, DNase domain"/>
    <property type="match status" value="1"/>
</dbReference>
<dbReference type="GO" id="GO:0019835">
    <property type="term" value="P:cytolysis"/>
    <property type="evidence" value="ECO:0007669"/>
    <property type="project" value="InterPro"/>
</dbReference>
<evidence type="ECO:0000256" key="7">
    <source>
        <dbReference type="ARBA" id="ARBA00023048"/>
    </source>
</evidence>
<keyword evidence="8" id="KW-0175">Coiled coil</keyword>
<dbReference type="InterPro" id="IPR016128">
    <property type="entry name" value="Pyosin/cloacin_T_dom"/>
</dbReference>
<dbReference type="GO" id="GO:0042742">
    <property type="term" value="P:defense response to bacterium"/>
    <property type="evidence" value="ECO:0007669"/>
    <property type="project" value="UniProtKB-KW"/>
</dbReference>
<name>A0A345RMY6_9PSED</name>
<organism evidence="10 11">
    <name type="scientific">Pseudomonas kribbensis</name>
    <dbReference type="NCBI Taxonomy" id="1628086"/>
    <lineage>
        <taxon>Bacteria</taxon>
        <taxon>Pseudomonadati</taxon>
        <taxon>Pseudomonadota</taxon>
        <taxon>Gammaproteobacteria</taxon>
        <taxon>Pseudomonadales</taxon>
        <taxon>Pseudomonadaceae</taxon>
        <taxon>Pseudomonas</taxon>
    </lineage>
</organism>
<dbReference type="KEGG" id="pke:DLD99_09275"/>
<evidence type="ECO:0000313" key="10">
    <source>
        <dbReference type="EMBL" id="AXI60652.1"/>
    </source>
</evidence>
<dbReference type="InterPro" id="IPR036302">
    <property type="entry name" value="Pyosin/cloacin_T_dom_sf"/>
</dbReference>
<feature type="coiled-coil region" evidence="8">
    <location>
        <begin position="180"/>
        <end position="256"/>
    </location>
</feature>
<sequence>MARRGIELPASIVRPDNQDVYVHYSSFGDGSGPAIDFAPLGEILDMENTYKAFSGSLPQILEVELAQVRAGGDSSLLPPLDTLARELRFRDALIARKFGALIAAKDIAIQRFGHVQVETFFNGGRLPQVNRRGGNVSVRQAYSELFNARLLVEGIGLLNGQSATVRNVIAAVQVQEANRIAQEQALIAAQNQARQMAEEQARVAAQAAEISRQAAVDEARQKAEEQARREADEHARQLLEDRLLDAERARREAEAFHLQDAAWNPQLVFSTSTGPVPISESARSGLRAAIRSASTGLSALAAGTVSGLVVGVAALVYSPALGNGELPKRFLVSMPLSDLLSGPMPDLGQLAATGGSLDLPVRVNSRAGEGDHTELLVIPVDGVRFPTGVPVIAAVHNPQDNTYRATTTDIPSETLVWTPSITPADSSTVLPVPEPDPARYTGGNIVPVEGRIDRHPDLGDFDFNDWILVFPPDSGIPPQYIMFRDPRNDSGIASGHGEPVAAGWLEAASQGNGAAIPARIAEQLRGRQFRDFRMFREAFWKTVGADSELSSQFSNTNRERLMRGHSPFTIPGEQVGGNKVYEIHHLDFIKNGGAVYDMDNLKVLTPKRHVEIHSASEGERNAS</sequence>
<dbReference type="InterPro" id="IPR003615">
    <property type="entry name" value="HNH_nuc"/>
</dbReference>
<evidence type="ECO:0000256" key="5">
    <source>
        <dbReference type="ARBA" id="ARBA00022801"/>
    </source>
</evidence>
<dbReference type="Pfam" id="PF06958">
    <property type="entry name" value="Pyocin_S"/>
    <property type="match status" value="1"/>
</dbReference>
<protein>
    <submittedName>
        <fullName evidence="10">HNH nuclease</fullName>
    </submittedName>
</protein>
<dbReference type="Pfam" id="PF21431">
    <property type="entry name" value="Col-Pyo_DNase"/>
    <property type="match status" value="1"/>
</dbReference>
<evidence type="ECO:0000313" key="11">
    <source>
        <dbReference type="Proteomes" id="UP000253720"/>
    </source>
</evidence>
<dbReference type="AlphaFoldDB" id="A0A345RMY6"/>
<keyword evidence="5" id="KW-0378">Hydrolase</keyword>
<dbReference type="GO" id="GO:0016787">
    <property type="term" value="F:hydrolase activity"/>
    <property type="evidence" value="ECO:0007669"/>
    <property type="project" value="UniProtKB-KW"/>
</dbReference>
<keyword evidence="3" id="KW-0540">Nuclease</keyword>
<proteinExistence type="inferred from homology"/>
<reference evidence="10 11" key="1">
    <citation type="submission" date="2018-05" db="EMBL/GenBank/DDBJ databases">
        <title>Complete genome sequence of Pseudomonas kribbensis 46-2(T).</title>
        <authorList>
            <person name="Jeong H."/>
            <person name="Lee S.-G."/>
            <person name="Rha E."/>
            <person name="Kim H."/>
        </authorList>
    </citation>
    <scope>NUCLEOTIDE SEQUENCE [LARGE SCALE GENOMIC DNA]</scope>
    <source>
        <strain evidence="10 11">46-2</strain>
    </source>
</reference>
<evidence type="ECO:0000256" key="1">
    <source>
        <dbReference type="ARBA" id="ARBA00006811"/>
    </source>
</evidence>
<evidence type="ECO:0000256" key="4">
    <source>
        <dbReference type="ARBA" id="ARBA00022759"/>
    </source>
</evidence>
<dbReference type="SUPFAM" id="SSF69369">
    <property type="entry name" value="Cloacin translocation domain"/>
    <property type="match status" value="1"/>
</dbReference>